<evidence type="ECO:0000256" key="1">
    <source>
        <dbReference type="ARBA" id="ARBA00022475"/>
    </source>
</evidence>
<keyword evidence="1" id="KW-1003">Cell membrane</keyword>
<evidence type="ECO:0000256" key="6">
    <source>
        <dbReference type="SAM" id="Phobius"/>
    </source>
</evidence>
<sequence length="128" mass="14560">MRQSLSMTRLATGCPMRQLNFLMIFVIGLGLVLFSIQNTEPVSIKFFEGKVIQAPLCIELIIAMGIGAVFAWVFNVWVQVQRLFTIRVEMEARDEQIAHLEQDVERYKAALEEQQRLLPSVSSASTEK</sequence>
<evidence type="ECO:0000313" key="8">
    <source>
        <dbReference type="EMBL" id="BAC09227.1"/>
    </source>
</evidence>
<dbReference type="STRING" id="197221.gene:10748277"/>
<dbReference type="Pfam" id="PF06305">
    <property type="entry name" value="LapA_dom"/>
    <property type="match status" value="1"/>
</dbReference>
<dbReference type="Proteomes" id="UP000000440">
    <property type="component" value="Chromosome"/>
</dbReference>
<evidence type="ECO:0000256" key="3">
    <source>
        <dbReference type="ARBA" id="ARBA00022989"/>
    </source>
</evidence>
<evidence type="ECO:0000313" key="9">
    <source>
        <dbReference type="Proteomes" id="UP000000440"/>
    </source>
</evidence>
<reference evidence="8 9" key="1">
    <citation type="journal article" date="2002" name="DNA Res.">
        <title>Complete genome structure of the thermophilic cyanobacterium Thermosynechococcus elongatus BP-1.</title>
        <authorList>
            <person name="Nakamura Y."/>
            <person name="Kaneko T."/>
            <person name="Sato S."/>
            <person name="Ikeuchi M."/>
            <person name="Katoh H."/>
            <person name="Sasamoto S."/>
            <person name="Watanabe A."/>
            <person name="Iriguchi M."/>
            <person name="Kawashima K."/>
            <person name="Kimura T."/>
            <person name="Kishida Y."/>
            <person name="Kiyokawa C."/>
            <person name="Kohara M."/>
            <person name="Matsumoto M."/>
            <person name="Matsuno A."/>
            <person name="Nakazaki N."/>
            <person name="Shimpo S."/>
            <person name="Sugimoto M."/>
            <person name="Takeuchi C."/>
            <person name="Yamada M."/>
            <person name="Tabata S."/>
        </authorList>
    </citation>
    <scope>NUCLEOTIDE SEQUENCE [LARGE SCALE GENOMIC DNA]</scope>
    <source>
        <strain evidence="9">IAM M-273 / NIES-2133 / BP-1</strain>
    </source>
</reference>
<feature type="coiled-coil region" evidence="5">
    <location>
        <begin position="90"/>
        <end position="117"/>
    </location>
</feature>
<dbReference type="EnsemblBacteria" id="BAC09227">
    <property type="protein sequence ID" value="BAC09227"/>
    <property type="gene ID" value="BAC09227"/>
</dbReference>
<keyword evidence="4 6" id="KW-0472">Membrane</keyword>
<accession>Q8DIB5</accession>
<evidence type="ECO:0000256" key="2">
    <source>
        <dbReference type="ARBA" id="ARBA00022692"/>
    </source>
</evidence>
<proteinExistence type="predicted"/>
<evidence type="ECO:0000256" key="5">
    <source>
        <dbReference type="SAM" id="Coils"/>
    </source>
</evidence>
<evidence type="ECO:0000259" key="7">
    <source>
        <dbReference type="Pfam" id="PF06305"/>
    </source>
</evidence>
<dbReference type="AlphaFoldDB" id="Q8DIB5"/>
<keyword evidence="2 6" id="KW-0812">Transmembrane</keyword>
<keyword evidence="3 6" id="KW-1133">Transmembrane helix</keyword>
<feature type="transmembrane region" description="Helical" evidence="6">
    <location>
        <begin position="51"/>
        <end position="78"/>
    </location>
</feature>
<evidence type="ECO:0000256" key="4">
    <source>
        <dbReference type="ARBA" id="ARBA00023136"/>
    </source>
</evidence>
<dbReference type="InterPro" id="IPR010445">
    <property type="entry name" value="LapA_dom"/>
</dbReference>
<keyword evidence="9" id="KW-1185">Reference proteome</keyword>
<dbReference type="GO" id="GO:0005886">
    <property type="term" value="C:plasma membrane"/>
    <property type="evidence" value="ECO:0007669"/>
    <property type="project" value="InterPro"/>
</dbReference>
<dbReference type="PATRIC" id="fig|197221.4.peg.1756"/>
<dbReference type="EMBL" id="BA000039">
    <property type="protein sequence ID" value="BAC09227.1"/>
    <property type="molecule type" value="Genomic_DNA"/>
</dbReference>
<protein>
    <submittedName>
        <fullName evidence="8">Tlr1675 protein</fullName>
    </submittedName>
</protein>
<keyword evidence="5" id="KW-0175">Coiled coil</keyword>
<dbReference type="KEGG" id="tel:tlr1675"/>
<organism evidence="8 9">
    <name type="scientific">Thermosynechococcus vestitus (strain NIES-2133 / IAM M-273 / BP-1)</name>
    <dbReference type="NCBI Taxonomy" id="197221"/>
    <lineage>
        <taxon>Bacteria</taxon>
        <taxon>Bacillati</taxon>
        <taxon>Cyanobacteriota</taxon>
        <taxon>Cyanophyceae</taxon>
        <taxon>Acaryochloridales</taxon>
        <taxon>Thermosynechococcaceae</taxon>
        <taxon>Thermosynechococcus</taxon>
    </lineage>
</organism>
<name>Q8DIB5_THEVB</name>
<feature type="domain" description="Lipopolysaccharide assembly protein A" evidence="7">
    <location>
        <begin position="37"/>
        <end position="105"/>
    </location>
</feature>
<dbReference type="eggNOG" id="COG5416">
    <property type="taxonomic scope" value="Bacteria"/>
</dbReference>
<feature type="transmembrane region" description="Helical" evidence="6">
    <location>
        <begin position="21"/>
        <end position="39"/>
    </location>
</feature>
<gene>
    <name evidence="8" type="ordered locus">tlr1675</name>
</gene>